<dbReference type="AlphaFoldDB" id="U4L217"/>
<dbReference type="EMBL" id="HF935519">
    <property type="protein sequence ID" value="CCX10185.1"/>
    <property type="molecule type" value="Genomic_DNA"/>
</dbReference>
<organism evidence="1 2">
    <name type="scientific">Pyronema omphalodes (strain CBS 100304)</name>
    <name type="common">Pyronema confluens</name>
    <dbReference type="NCBI Taxonomy" id="1076935"/>
    <lineage>
        <taxon>Eukaryota</taxon>
        <taxon>Fungi</taxon>
        <taxon>Dikarya</taxon>
        <taxon>Ascomycota</taxon>
        <taxon>Pezizomycotina</taxon>
        <taxon>Pezizomycetes</taxon>
        <taxon>Pezizales</taxon>
        <taxon>Pyronemataceae</taxon>
        <taxon>Pyronema</taxon>
    </lineage>
</organism>
<accession>U4L217</accession>
<reference evidence="1 2" key="1">
    <citation type="journal article" date="2013" name="PLoS Genet.">
        <title>The genome and development-dependent transcriptomes of Pyronema confluens: a window into fungal evolution.</title>
        <authorList>
            <person name="Traeger S."/>
            <person name="Altegoer F."/>
            <person name="Freitag M."/>
            <person name="Gabaldon T."/>
            <person name="Kempken F."/>
            <person name="Kumar A."/>
            <person name="Marcet-Houben M."/>
            <person name="Poggeler S."/>
            <person name="Stajich J.E."/>
            <person name="Nowrousian M."/>
        </authorList>
    </citation>
    <scope>NUCLEOTIDE SEQUENCE [LARGE SCALE GENOMIC DNA]</scope>
    <source>
        <strain evidence="2">CBS 100304</strain>
        <tissue evidence="1">Vegetative mycelium</tissue>
    </source>
</reference>
<proteinExistence type="predicted"/>
<protein>
    <submittedName>
        <fullName evidence="1">Uncharacterized protein</fullName>
    </submittedName>
</protein>
<dbReference type="Proteomes" id="UP000018144">
    <property type="component" value="Unassembled WGS sequence"/>
</dbReference>
<keyword evidence="2" id="KW-1185">Reference proteome</keyword>
<evidence type="ECO:0000313" key="1">
    <source>
        <dbReference type="EMBL" id="CCX10185.1"/>
    </source>
</evidence>
<sequence>MSLSAHLCQITPPQWPPSLPQMPPLPLPRSRSVRELLLLGERSRISTQRE</sequence>
<gene>
    <name evidence="1" type="ORF">PCON_09778</name>
</gene>
<evidence type="ECO:0000313" key="2">
    <source>
        <dbReference type="Proteomes" id="UP000018144"/>
    </source>
</evidence>
<name>U4L217_PYROM</name>